<evidence type="ECO:0000256" key="3">
    <source>
        <dbReference type="ARBA" id="ARBA00023125"/>
    </source>
</evidence>
<dbReference type="Proteomes" id="UP000694888">
    <property type="component" value="Unplaced"/>
</dbReference>
<feature type="compositionally biased region" description="Low complexity" evidence="7">
    <location>
        <begin position="1475"/>
        <end position="1500"/>
    </location>
</feature>
<reference evidence="10" key="1">
    <citation type="submission" date="2025-08" db="UniProtKB">
        <authorList>
            <consortium name="RefSeq"/>
        </authorList>
    </citation>
    <scope>IDENTIFICATION</scope>
</reference>
<feature type="region of interest" description="Disordered" evidence="7">
    <location>
        <begin position="1332"/>
        <end position="1515"/>
    </location>
</feature>
<feature type="compositionally biased region" description="Low complexity" evidence="7">
    <location>
        <begin position="1433"/>
        <end position="1443"/>
    </location>
</feature>
<feature type="compositionally biased region" description="Polar residues" evidence="7">
    <location>
        <begin position="252"/>
        <end position="262"/>
    </location>
</feature>
<feature type="region of interest" description="Disordered" evidence="7">
    <location>
        <begin position="1575"/>
        <end position="1613"/>
    </location>
</feature>
<feature type="region of interest" description="Disordered" evidence="7">
    <location>
        <begin position="1785"/>
        <end position="1910"/>
    </location>
</feature>
<keyword evidence="3 6" id="KW-0238">DNA-binding</keyword>
<feature type="compositionally biased region" description="Low complexity" evidence="7">
    <location>
        <begin position="1402"/>
        <end position="1416"/>
    </location>
</feature>
<dbReference type="InterPro" id="IPR036910">
    <property type="entry name" value="HMG_box_dom_sf"/>
</dbReference>
<evidence type="ECO:0000259" key="8">
    <source>
        <dbReference type="PROSITE" id="PS50118"/>
    </source>
</evidence>
<feature type="region of interest" description="Disordered" evidence="7">
    <location>
        <begin position="1041"/>
        <end position="1115"/>
    </location>
</feature>
<feature type="compositionally biased region" description="Basic and acidic residues" evidence="7">
    <location>
        <begin position="1381"/>
        <end position="1390"/>
    </location>
</feature>
<feature type="compositionally biased region" description="Basic and acidic residues" evidence="7">
    <location>
        <begin position="1444"/>
        <end position="1458"/>
    </location>
</feature>
<dbReference type="InterPro" id="IPR049523">
    <property type="entry name" value="BBX_HMG-box"/>
</dbReference>
<dbReference type="Pfam" id="PF00505">
    <property type="entry name" value="HMG_box"/>
    <property type="match status" value="1"/>
</dbReference>
<feature type="region of interest" description="Disordered" evidence="7">
    <location>
        <begin position="1247"/>
        <end position="1296"/>
    </location>
</feature>
<dbReference type="Gene3D" id="1.10.30.10">
    <property type="entry name" value="High mobility group box domain"/>
    <property type="match status" value="1"/>
</dbReference>
<dbReference type="PANTHER" id="PTHR13059:SF10">
    <property type="entry name" value="HMG BOX TRANSCRIPTION FACTOR BBX"/>
    <property type="match status" value="1"/>
</dbReference>
<feature type="compositionally biased region" description="Basic and acidic residues" evidence="7">
    <location>
        <begin position="898"/>
        <end position="911"/>
    </location>
</feature>
<feature type="region of interest" description="Disordered" evidence="7">
    <location>
        <begin position="598"/>
        <end position="838"/>
    </location>
</feature>
<feature type="DNA-binding region" description="HMG box" evidence="6">
    <location>
        <begin position="11"/>
        <end position="78"/>
    </location>
</feature>
<feature type="compositionally biased region" description="Basic residues" evidence="7">
    <location>
        <begin position="1345"/>
        <end position="1355"/>
    </location>
</feature>
<dbReference type="SMART" id="SM00398">
    <property type="entry name" value="HMG"/>
    <property type="match status" value="1"/>
</dbReference>
<sequence>MDGDGGEKKEVRRPMNAFLIFCKRHRSVVREKHPELDNRSVTRVLGDLWANLGEEKATYTTLAKQYKDAFMKANPDYKWHNTDKSSSAASKVTAKPTNSRVIKNVADLVPEGGITPGKLADPDKMGGLNLLLLAGRETANEDYARHSAPKTSVAPHITVTTSASVSASPATCFAASSGADVPPASTNSALLQLAEMCTSELHSPLPTTTPLTLPHQSATSSSPSPTATAATTYPFSSGTDSSQLAASAKRSPVQTAVMSSSHPLPPPKKRARHWSLSESGQVSTDTASDCGDASSDLAGDAHRDVRCWGSEEPLAAKRGCGALSPLNLSMPKSLALPQGSDPIFGKFATFADYKQTCHARRTSSSATESLPSPSPPYPHDSESPVFLQAEAGDLCKAETKLPLPKKVPESFQRSYLPQLGEDVLHLAKQAPPPPTHLPDRRYWEDPPPLTAEADARLASHVLRASLMWGQERRSVDEEKGVTSVQQSDLVSQTCGDRAGYRQQVGLAGGGGSVDSNLESSRPEFMQWRQRSEGGFGQEEGAAGNTQSAHLRGGVVSRSAEPVSHNKNFEAGDGVQSSLKFKTDVHSFLSERRIASLLSSSPTHPVPPCSDQHSDSWSTLSQEKSEELGPAESDPRSPLSGHPGPAKGKLKKKWAERMLAEAFKEEMARRPSKQVDSSLQHSAGMGKETANSGSELLRLPTSSGDGGGLVSTGLRPASGGGENAGDFKPSGQLLFSGRNPLDLPSFKTVKPETSRLGQSSRRFSFSESAPVAKTDRSPPSGDYYRIGNLSFPPPKKAKLEDGPSSFYKKLQRSASGDIVVSSSVSRDHRGPGNLPVSSAERLNPITACGKRIVDHIVERLFQTDFSGESPGGQGAERYAAKELSKEEKEKRSQWSQYRESADRDSWLKKEAMEEDGWVKRERKYLQAKTENHGKAKEEKEEWANREAKLSFPRLSASSLVEKVVKEVCGPPIKKEDCHCSSGADGKGPASKSHPGGAAPRMTPPASSSASLAATSSLLSLSSFATTAAGLSKQCLLGQVNALEVKPEPPSRESLGSCGVTEERGPAVTKSEDSTHGRNKPVSTGLKTVGQRAGDCEGSGEQKPSLSSESCEPEHAENNNCAVADWEVEAGIQPVRKSRRANRGQKYQALINEGIIQPSRERLAARTAERNGRSFSTRDEFERQEQKRCLKRSASERDMAGDSVSTGVAATTPTTAAAAAAVGQEKKKVADSFDLEKEIKSLPVCSVEQLRKKQQRSNSGLRDNENSSASGSRHGNSANVSTCASSRPTSGGSAACRATSGGASATCGFAGDVCSSGGVSKERVYEAEVPRFPLPKCARPTEPVTGSRKRKVRKHLITRISREEEAKEPAKPPVQKPSASSSSEKESHKNADGGDNASLVSRQSAKATTPATTAVSSAGLWGLSGKAEKSPATLKPKPAVSSSSKSNKDKKSARSVKEKSQCFSESALSLGRDKGSAGESETAAATTKAADTSSADPSAAKSSRIEPPAALSSQSIPQLPTSAQAIAATDFTAPSAKLDSLVATALLQYNSAYLPKVAAAALTEAVTAEMTRDRQCPLSETAPCPGNSVPTPGDATRAAVAPASSSSSSSGVPTSLESSSSLIARSLASTGDNRQPYVPTSLGRASVLSSLLTLSSSVSAYSAFQPPVITNASTTQPQPQFVGGAVSAGLEPLPAATASATQKSGKLSAINSSSPPTSLPALSAFSTPTVVSASPPVTSLSSPLHVGSKLPVAADGAKHARPAAIAASSRTTSSIWSVLKAGSNVGSHLGQAKSFRPAPSAWSGGKKKDVKDDSGGRKHGGAAPAVNKEKDKTVVPKSPLSSSGLDKLHCVAPTAVSKSHNTPPTLHKGQSSQSAVDKARRGEPVVSQAQSRSSTVVHNKPQSAPWSVGKEQVAPPTVLSAPEKVGCVATCAVRKGSDGTLSSAAEQEPCVESGADRVRASNASTKLSLSEQDLHRMAPNVAGKAAEELVGRTNGAALTSDGEVRKNRVSTLKTSILRGSLLGVHTGTPAAHPVQLSSEVCKESFAPCLDLDDSLKDKESLAGVVGVSISGDSNLETVSVQLNSALWETARPLSTTAGPVPPSGQGLPSLSLPGAVPYCISLASCALPISSLNSSSSSSSSVLPCIPITTHAVARPLTSALSSPPTSLSSAVV</sequence>
<feature type="region of interest" description="Disordered" evidence="7">
    <location>
        <begin position="970"/>
        <end position="1012"/>
    </location>
</feature>
<keyword evidence="9" id="KW-1185">Reference proteome</keyword>
<keyword evidence="5 6" id="KW-0539">Nucleus</keyword>
<evidence type="ECO:0000256" key="4">
    <source>
        <dbReference type="ARBA" id="ARBA00023163"/>
    </source>
</evidence>
<gene>
    <name evidence="10" type="primary">LOC101849267</name>
</gene>
<feature type="non-terminal residue" evidence="10">
    <location>
        <position position="2171"/>
    </location>
</feature>
<proteinExistence type="predicted"/>
<feature type="compositionally biased region" description="Basic and acidic residues" evidence="7">
    <location>
        <begin position="1804"/>
        <end position="1814"/>
    </location>
</feature>
<feature type="compositionally biased region" description="Polar residues" evidence="7">
    <location>
        <begin position="1254"/>
        <end position="1290"/>
    </location>
</feature>
<evidence type="ECO:0000256" key="1">
    <source>
        <dbReference type="ARBA" id="ARBA00022553"/>
    </source>
</evidence>
<feature type="compositionally biased region" description="Polar residues" evidence="7">
    <location>
        <begin position="754"/>
        <end position="766"/>
    </location>
</feature>
<feature type="compositionally biased region" description="Low complexity" evidence="7">
    <location>
        <begin position="204"/>
        <end position="232"/>
    </location>
</feature>
<feature type="compositionally biased region" description="Polar residues" evidence="7">
    <location>
        <begin position="276"/>
        <end position="287"/>
    </location>
</feature>
<dbReference type="CDD" id="cd21989">
    <property type="entry name" value="HMG-box_HBP2"/>
    <property type="match status" value="1"/>
</dbReference>
<feature type="region of interest" description="Disordered" evidence="7">
    <location>
        <begin position="926"/>
        <end position="946"/>
    </location>
</feature>
<evidence type="ECO:0000256" key="2">
    <source>
        <dbReference type="ARBA" id="ARBA00023015"/>
    </source>
</evidence>
<accession>A0ABM1W441</accession>
<dbReference type="RefSeq" id="XP_035829434.1">
    <property type="nucleotide sequence ID" value="XM_035973541.1"/>
</dbReference>
<feature type="region of interest" description="Disordered" evidence="7">
    <location>
        <begin position="1164"/>
        <end position="1205"/>
    </location>
</feature>
<keyword evidence="1" id="KW-0597">Phosphoprotein</keyword>
<feature type="compositionally biased region" description="Basic and acidic residues" evidence="7">
    <location>
        <begin position="652"/>
        <end position="668"/>
    </location>
</feature>
<evidence type="ECO:0000313" key="9">
    <source>
        <dbReference type="Proteomes" id="UP000694888"/>
    </source>
</evidence>
<feature type="compositionally biased region" description="Polar residues" evidence="7">
    <location>
        <begin position="233"/>
        <end position="245"/>
    </location>
</feature>
<keyword evidence="4" id="KW-0804">Transcription</keyword>
<feature type="domain" description="HMG box" evidence="8">
    <location>
        <begin position="11"/>
        <end position="78"/>
    </location>
</feature>
<dbReference type="SUPFAM" id="SSF47095">
    <property type="entry name" value="HMG-box"/>
    <property type="match status" value="1"/>
</dbReference>
<feature type="region of interest" description="Disordered" evidence="7">
    <location>
        <begin position="202"/>
        <end position="295"/>
    </location>
</feature>
<dbReference type="InterPro" id="IPR009071">
    <property type="entry name" value="HMG_box_dom"/>
</dbReference>
<dbReference type="PANTHER" id="PTHR13059">
    <property type="entry name" value="HMG-BOX TRANSCRIPTION FACTOR BBX"/>
    <property type="match status" value="1"/>
</dbReference>
<dbReference type="GeneID" id="101849267"/>
<name>A0ABM1W441_APLCA</name>
<evidence type="ECO:0000313" key="10">
    <source>
        <dbReference type="RefSeq" id="XP_035829434.1"/>
    </source>
</evidence>
<evidence type="ECO:0000256" key="7">
    <source>
        <dbReference type="SAM" id="MobiDB-lite"/>
    </source>
</evidence>
<dbReference type="InterPro" id="IPR052412">
    <property type="entry name" value="CC-Dev_Transcription_Reg"/>
</dbReference>
<feature type="region of interest" description="Disordered" evidence="7">
    <location>
        <begin position="361"/>
        <end position="383"/>
    </location>
</feature>
<feature type="compositionally biased region" description="Polar residues" evidence="7">
    <location>
        <begin position="1885"/>
        <end position="1903"/>
    </location>
</feature>
<feature type="compositionally biased region" description="Basic and acidic residues" evidence="7">
    <location>
        <begin position="1164"/>
        <end position="1198"/>
    </location>
</feature>
<feature type="compositionally biased region" description="Low complexity" evidence="7">
    <location>
        <begin position="1593"/>
        <end position="1613"/>
    </location>
</feature>
<organism evidence="9 10">
    <name type="scientific">Aplysia californica</name>
    <name type="common">California sea hare</name>
    <dbReference type="NCBI Taxonomy" id="6500"/>
    <lineage>
        <taxon>Eukaryota</taxon>
        <taxon>Metazoa</taxon>
        <taxon>Spiralia</taxon>
        <taxon>Lophotrochozoa</taxon>
        <taxon>Mollusca</taxon>
        <taxon>Gastropoda</taxon>
        <taxon>Heterobranchia</taxon>
        <taxon>Euthyneura</taxon>
        <taxon>Tectipleura</taxon>
        <taxon>Aplysiida</taxon>
        <taxon>Aplysioidea</taxon>
        <taxon>Aplysiidae</taxon>
        <taxon>Aplysia</taxon>
    </lineage>
</organism>
<feature type="compositionally biased region" description="Basic and acidic residues" evidence="7">
    <location>
        <begin position="1059"/>
        <end position="1074"/>
    </location>
</feature>
<keyword evidence="2" id="KW-0805">Transcription regulation</keyword>
<feature type="compositionally biased region" description="Basic and acidic residues" evidence="7">
    <location>
        <begin position="877"/>
        <end position="891"/>
    </location>
</feature>
<evidence type="ECO:0000256" key="5">
    <source>
        <dbReference type="ARBA" id="ARBA00023242"/>
    </source>
</evidence>
<feature type="compositionally biased region" description="Polar residues" evidence="7">
    <location>
        <begin position="1854"/>
        <end position="1873"/>
    </location>
</feature>
<dbReference type="PROSITE" id="PS50118">
    <property type="entry name" value="HMG_BOX_2"/>
    <property type="match status" value="1"/>
</dbReference>
<feature type="compositionally biased region" description="Basic and acidic residues" evidence="7">
    <location>
        <begin position="1358"/>
        <end position="1368"/>
    </location>
</feature>
<evidence type="ECO:0000256" key="6">
    <source>
        <dbReference type="PROSITE-ProRule" id="PRU00267"/>
    </source>
</evidence>
<protein>
    <submittedName>
        <fullName evidence="10">Uncharacterized protein LOC101849267</fullName>
    </submittedName>
</protein>
<feature type="compositionally biased region" description="Basic and acidic residues" evidence="7">
    <location>
        <begin position="928"/>
        <end position="946"/>
    </location>
</feature>
<feature type="region of interest" description="Disordered" evidence="7">
    <location>
        <begin position="862"/>
        <end position="911"/>
    </location>
</feature>